<dbReference type="Gene3D" id="1.25.40.490">
    <property type="match status" value="1"/>
</dbReference>
<accession>A0AAV3Y5I3</accession>
<protein>
    <submittedName>
        <fullName evidence="1">Beta-1,4-mannosyltransferase egh</fullName>
    </submittedName>
</protein>
<name>A0AAV3Y5I3_9GAST</name>
<keyword evidence="2" id="KW-1185">Reference proteome</keyword>
<sequence>MSQAAAIILKNVYQFAVILNQASNSNVLKWDNVSICNALNWADYCQELYKKLKGQSYEKEFNSQLAQMTMLLQPTSCLFLSLDSLENAKFLLAKTLIGNPSMTAPLRKRLTMELSRTRDGQNLLSKIEEETSTLKDTEELYLYLLCQHGGPLAEATRHKSRFQSHFLLCHLISVVSTAKKKDRFKSYCHALCDKLMQSQSGHEIFVNMFRWKCDDLGLEKQTWFSLVLDHLISWLGVQMQTDLMNCPLLTVDVTDVTFAASIHHQLLNIYLETLSAWADTFTPEIDGPRGLAWRSPTGDDCRALTGHFHHLLSALTLNGELQYRTEVIKRINEHVQTMGFTIWRSVGTQLLHLLKQG</sequence>
<proteinExistence type="predicted"/>
<dbReference type="GO" id="GO:0043240">
    <property type="term" value="C:Fanconi anaemia nuclear complex"/>
    <property type="evidence" value="ECO:0007669"/>
    <property type="project" value="InterPro"/>
</dbReference>
<gene>
    <name evidence="1" type="ORF">PoB_000418600</name>
</gene>
<comment type="caution">
    <text evidence="1">The sequence shown here is derived from an EMBL/GenBank/DDBJ whole genome shotgun (WGS) entry which is preliminary data.</text>
</comment>
<dbReference type="PANTHER" id="PTHR14449:SF2">
    <property type="entry name" value="FANCONI ANEMIA GROUP F PROTEIN"/>
    <property type="match status" value="1"/>
</dbReference>
<dbReference type="EMBL" id="BLXT01000501">
    <property type="protein sequence ID" value="GFN77680.1"/>
    <property type="molecule type" value="Genomic_DNA"/>
</dbReference>
<dbReference type="GO" id="GO:0036297">
    <property type="term" value="P:interstrand cross-link repair"/>
    <property type="evidence" value="ECO:0007669"/>
    <property type="project" value="InterPro"/>
</dbReference>
<dbReference type="Pfam" id="PF11107">
    <property type="entry name" value="FANCF"/>
    <property type="match status" value="1"/>
</dbReference>
<dbReference type="AlphaFoldDB" id="A0AAV3Y5I3"/>
<organism evidence="1 2">
    <name type="scientific">Plakobranchus ocellatus</name>
    <dbReference type="NCBI Taxonomy" id="259542"/>
    <lineage>
        <taxon>Eukaryota</taxon>
        <taxon>Metazoa</taxon>
        <taxon>Spiralia</taxon>
        <taxon>Lophotrochozoa</taxon>
        <taxon>Mollusca</taxon>
        <taxon>Gastropoda</taxon>
        <taxon>Heterobranchia</taxon>
        <taxon>Euthyneura</taxon>
        <taxon>Panpulmonata</taxon>
        <taxon>Sacoglossa</taxon>
        <taxon>Placobranchoidea</taxon>
        <taxon>Plakobranchidae</taxon>
        <taxon>Plakobranchus</taxon>
    </lineage>
</organism>
<evidence type="ECO:0000313" key="1">
    <source>
        <dbReference type="EMBL" id="GFN77680.1"/>
    </source>
</evidence>
<reference evidence="1 2" key="1">
    <citation type="journal article" date="2021" name="Elife">
        <title>Chloroplast acquisition without the gene transfer in kleptoplastic sea slugs, Plakobranchus ocellatus.</title>
        <authorList>
            <person name="Maeda T."/>
            <person name="Takahashi S."/>
            <person name="Yoshida T."/>
            <person name="Shimamura S."/>
            <person name="Takaki Y."/>
            <person name="Nagai Y."/>
            <person name="Toyoda A."/>
            <person name="Suzuki Y."/>
            <person name="Arimoto A."/>
            <person name="Ishii H."/>
            <person name="Satoh N."/>
            <person name="Nishiyama T."/>
            <person name="Hasebe M."/>
            <person name="Maruyama T."/>
            <person name="Minagawa J."/>
            <person name="Obokata J."/>
            <person name="Shigenobu S."/>
        </authorList>
    </citation>
    <scope>NUCLEOTIDE SEQUENCE [LARGE SCALE GENOMIC DNA]</scope>
</reference>
<dbReference type="PANTHER" id="PTHR14449">
    <property type="entry name" value="FANCONI ANEMIA GROUP F PROTEIN FANCF"/>
    <property type="match status" value="1"/>
</dbReference>
<dbReference type="InterPro" id="IPR035428">
    <property type="entry name" value="FANCF"/>
</dbReference>
<dbReference type="Proteomes" id="UP000735302">
    <property type="component" value="Unassembled WGS sequence"/>
</dbReference>
<evidence type="ECO:0000313" key="2">
    <source>
        <dbReference type="Proteomes" id="UP000735302"/>
    </source>
</evidence>
<dbReference type="InterPro" id="IPR038505">
    <property type="entry name" value="FANCF_C_sf"/>
</dbReference>